<dbReference type="AlphaFoldDB" id="A0A934WWS8"/>
<protein>
    <submittedName>
        <fullName evidence="4">LytTR family transcriptional regulator DNA-binding domain-containing protein</fullName>
    </submittedName>
</protein>
<dbReference type="PROSITE" id="PS50110">
    <property type="entry name" value="RESPONSE_REGULATORY"/>
    <property type="match status" value="1"/>
</dbReference>
<evidence type="ECO:0000313" key="4">
    <source>
        <dbReference type="EMBL" id="MBK6264366.1"/>
    </source>
</evidence>
<sequence length="251" mass="28867">MSKVKVFIIEDDFIHANRLEMYLDEMGYELAGTAVGASQALNLIAATKPDLLLVDIHLAGDRDGIQIVENINKKKAIPVIFITSYRDKETFERAKLTDPYVYILKPYDKETLQAAIELTVYKISKINDTQIQNNYHGWNNDRLVKDELFIKSNGILIKIKLSDILYVEAKDKMCIIGMAEELIETRMSLQKLEEKLPIDRFLRIHRSFIINTKEISQINLSKNEVQLGPYKVPIGRSYKEPFINSIDSNID</sequence>
<dbReference type="Gene3D" id="2.40.50.1020">
    <property type="entry name" value="LytTr DNA-binding domain"/>
    <property type="match status" value="1"/>
</dbReference>
<dbReference type="EMBL" id="JAEQBW010000001">
    <property type="protein sequence ID" value="MBK6264366.1"/>
    <property type="molecule type" value="Genomic_DNA"/>
</dbReference>
<dbReference type="PROSITE" id="PS50930">
    <property type="entry name" value="HTH_LYTTR"/>
    <property type="match status" value="1"/>
</dbReference>
<dbReference type="GO" id="GO:0000156">
    <property type="term" value="F:phosphorelay response regulator activity"/>
    <property type="evidence" value="ECO:0007669"/>
    <property type="project" value="InterPro"/>
</dbReference>
<dbReference type="RefSeq" id="WP_201430029.1">
    <property type="nucleotide sequence ID" value="NZ_JAEQBW010000001.1"/>
</dbReference>
<feature type="domain" description="Response regulatory" evidence="2">
    <location>
        <begin position="5"/>
        <end position="120"/>
    </location>
</feature>
<dbReference type="Proteomes" id="UP000611723">
    <property type="component" value="Unassembled WGS sequence"/>
</dbReference>
<dbReference type="InterPro" id="IPR001789">
    <property type="entry name" value="Sig_transdc_resp-reg_receiver"/>
</dbReference>
<evidence type="ECO:0000313" key="5">
    <source>
        <dbReference type="Proteomes" id="UP000611723"/>
    </source>
</evidence>
<proteinExistence type="predicted"/>
<dbReference type="Pfam" id="PF00072">
    <property type="entry name" value="Response_reg"/>
    <property type="match status" value="1"/>
</dbReference>
<dbReference type="Pfam" id="PF04397">
    <property type="entry name" value="LytTR"/>
    <property type="match status" value="1"/>
</dbReference>
<dbReference type="PANTHER" id="PTHR37299:SF1">
    <property type="entry name" value="STAGE 0 SPORULATION PROTEIN A HOMOLOG"/>
    <property type="match status" value="1"/>
</dbReference>
<dbReference type="InterPro" id="IPR007492">
    <property type="entry name" value="LytTR_DNA-bd_dom"/>
</dbReference>
<dbReference type="Gene3D" id="3.40.50.2300">
    <property type="match status" value="1"/>
</dbReference>
<dbReference type="SMART" id="SM00850">
    <property type="entry name" value="LytTR"/>
    <property type="match status" value="1"/>
</dbReference>
<name>A0A934WWS8_9BACT</name>
<evidence type="ECO:0000259" key="2">
    <source>
        <dbReference type="PROSITE" id="PS50110"/>
    </source>
</evidence>
<evidence type="ECO:0000256" key="1">
    <source>
        <dbReference type="PROSITE-ProRule" id="PRU00169"/>
    </source>
</evidence>
<dbReference type="InterPro" id="IPR011006">
    <property type="entry name" value="CheY-like_superfamily"/>
</dbReference>
<organism evidence="4 5">
    <name type="scientific">Marivirga aurantiaca</name>
    <dbReference type="NCBI Taxonomy" id="2802615"/>
    <lineage>
        <taxon>Bacteria</taxon>
        <taxon>Pseudomonadati</taxon>
        <taxon>Bacteroidota</taxon>
        <taxon>Cytophagia</taxon>
        <taxon>Cytophagales</taxon>
        <taxon>Marivirgaceae</taxon>
        <taxon>Marivirga</taxon>
    </lineage>
</organism>
<dbReference type="PANTHER" id="PTHR37299">
    <property type="entry name" value="TRANSCRIPTIONAL REGULATOR-RELATED"/>
    <property type="match status" value="1"/>
</dbReference>
<dbReference type="SMART" id="SM00448">
    <property type="entry name" value="REC"/>
    <property type="match status" value="1"/>
</dbReference>
<keyword evidence="5" id="KW-1185">Reference proteome</keyword>
<dbReference type="GO" id="GO:0003677">
    <property type="term" value="F:DNA binding"/>
    <property type="evidence" value="ECO:0007669"/>
    <property type="project" value="UniProtKB-KW"/>
</dbReference>
<feature type="modified residue" description="4-aspartylphosphate" evidence="1">
    <location>
        <position position="55"/>
    </location>
</feature>
<feature type="domain" description="HTH LytTR-type" evidence="3">
    <location>
        <begin position="148"/>
        <end position="238"/>
    </location>
</feature>
<dbReference type="SUPFAM" id="SSF52172">
    <property type="entry name" value="CheY-like"/>
    <property type="match status" value="1"/>
</dbReference>
<accession>A0A934WWS8</accession>
<evidence type="ECO:0000259" key="3">
    <source>
        <dbReference type="PROSITE" id="PS50930"/>
    </source>
</evidence>
<dbReference type="InterPro" id="IPR046947">
    <property type="entry name" value="LytR-like"/>
</dbReference>
<keyword evidence="1" id="KW-0597">Phosphoprotein</keyword>
<comment type="caution">
    <text evidence="4">The sequence shown here is derived from an EMBL/GenBank/DDBJ whole genome shotgun (WGS) entry which is preliminary data.</text>
</comment>
<gene>
    <name evidence="4" type="ORF">JKA74_04900</name>
</gene>
<keyword evidence="4" id="KW-0238">DNA-binding</keyword>
<reference evidence="4" key="1">
    <citation type="submission" date="2021-01" db="EMBL/GenBank/DDBJ databases">
        <title>Marivirga aurantiaca sp. nov., isolated from intertidal surface sediments.</title>
        <authorList>
            <person name="Zhang M."/>
        </authorList>
    </citation>
    <scope>NUCLEOTIDE SEQUENCE</scope>
    <source>
        <strain evidence="4">S37H4</strain>
    </source>
</reference>
<dbReference type="CDD" id="cd17534">
    <property type="entry name" value="REC_DC-like"/>
    <property type="match status" value="1"/>
</dbReference>